<dbReference type="PANTHER" id="PTHR43280">
    <property type="entry name" value="ARAC-FAMILY TRANSCRIPTIONAL REGULATOR"/>
    <property type="match status" value="1"/>
</dbReference>
<feature type="transmembrane region" description="Helical" evidence="5">
    <location>
        <begin position="12"/>
        <end position="30"/>
    </location>
</feature>
<evidence type="ECO:0000313" key="7">
    <source>
        <dbReference type="EMBL" id="GCL61803.1"/>
    </source>
</evidence>
<feature type="compositionally biased region" description="Pro residues" evidence="4">
    <location>
        <begin position="257"/>
        <end position="267"/>
    </location>
</feature>
<name>A0A480AJZ5_9BURK</name>
<feature type="region of interest" description="Disordered" evidence="4">
    <location>
        <begin position="241"/>
        <end position="269"/>
    </location>
</feature>
<evidence type="ECO:0000256" key="5">
    <source>
        <dbReference type="SAM" id="Phobius"/>
    </source>
</evidence>
<keyword evidence="1" id="KW-0805">Transcription regulation</keyword>
<dbReference type="PROSITE" id="PS01124">
    <property type="entry name" value="HTH_ARAC_FAMILY_2"/>
    <property type="match status" value="1"/>
</dbReference>
<protein>
    <recommendedName>
        <fullName evidence="6">HTH araC/xylS-type domain-containing protein</fullName>
    </recommendedName>
</protein>
<feature type="transmembrane region" description="Helical" evidence="5">
    <location>
        <begin position="206"/>
        <end position="223"/>
    </location>
</feature>
<dbReference type="EMBL" id="BJCL01000002">
    <property type="protein sequence ID" value="GCL61803.1"/>
    <property type="molecule type" value="Genomic_DNA"/>
</dbReference>
<keyword evidence="5" id="KW-0472">Membrane</keyword>
<evidence type="ECO:0000256" key="4">
    <source>
        <dbReference type="SAM" id="MobiDB-lite"/>
    </source>
</evidence>
<reference evidence="8" key="1">
    <citation type="submission" date="2019-03" db="EMBL/GenBank/DDBJ databases">
        <title>Aquabacterium pictum sp.nov., the first bacteriochlorophyll a-containing freshwater bacterium in the genus Aquabacterium of the class Betaproteobacteria.</title>
        <authorList>
            <person name="Hirose S."/>
            <person name="Tank M."/>
            <person name="Hara E."/>
            <person name="Tamaki H."/>
            <person name="Takaichi S."/>
            <person name="Haruta S."/>
            <person name="Hanada S."/>
        </authorList>
    </citation>
    <scope>NUCLEOTIDE SEQUENCE [LARGE SCALE GENOMIC DNA]</scope>
    <source>
        <strain evidence="8">W35</strain>
    </source>
</reference>
<dbReference type="Gene3D" id="1.10.10.60">
    <property type="entry name" value="Homeodomain-like"/>
    <property type="match status" value="1"/>
</dbReference>
<feature type="domain" description="HTH araC/xylS-type" evidence="6">
    <location>
        <begin position="278"/>
        <end position="377"/>
    </location>
</feature>
<sequence length="394" mass="41193">MPTITLPTWDLVLRGAVAGLLLHHLLHLLLPGPRPVVRRVLAGFVASVAGYLACQQPVLLLHLPRPLAHGLLTVCVGSAAWLWAATRGLFDDGFRFSVPVAAVIAGTTALGLAANLPYFPAGDGPFLQHPPDGLVAGLGRAHGLAMLACSAAALWEALRGWRDDLVASRRALRRWAAVGIVGYAGLALVVELALRGQPVGPLLPALHVAVIGAIALWLSLVVARGSLADVLGPDMATAPPPLADAAPAAAPDSGPAPNQPPPPPPLPARSAQALARLDTLLRTEQVHHTDGLSLADLAGRLGLGEAALRALIHQHLGFRNFNDFLHHHRLADAAQQLAADDQPVLTVALACGYGSIGPFNRAFKQRFRTTPTAYRAALRLGQAPPDPPETQVSA</sequence>
<dbReference type="GO" id="GO:0043565">
    <property type="term" value="F:sequence-specific DNA binding"/>
    <property type="evidence" value="ECO:0007669"/>
    <property type="project" value="InterPro"/>
</dbReference>
<feature type="transmembrane region" description="Helical" evidence="5">
    <location>
        <begin position="67"/>
        <end position="84"/>
    </location>
</feature>
<evidence type="ECO:0000313" key="8">
    <source>
        <dbReference type="Proteomes" id="UP000301751"/>
    </source>
</evidence>
<feature type="transmembrane region" description="Helical" evidence="5">
    <location>
        <begin position="175"/>
        <end position="194"/>
    </location>
</feature>
<accession>A0A480AJZ5</accession>
<dbReference type="PROSITE" id="PS00041">
    <property type="entry name" value="HTH_ARAC_FAMILY_1"/>
    <property type="match status" value="1"/>
</dbReference>
<dbReference type="SMART" id="SM00342">
    <property type="entry name" value="HTH_ARAC"/>
    <property type="match status" value="1"/>
</dbReference>
<evidence type="ECO:0000256" key="3">
    <source>
        <dbReference type="ARBA" id="ARBA00023163"/>
    </source>
</evidence>
<dbReference type="Proteomes" id="UP000301751">
    <property type="component" value="Unassembled WGS sequence"/>
</dbReference>
<keyword evidence="2" id="KW-0238">DNA-binding</keyword>
<dbReference type="OrthoDB" id="345413at2"/>
<keyword evidence="5" id="KW-1133">Transmembrane helix</keyword>
<dbReference type="Pfam" id="PF12833">
    <property type="entry name" value="HTH_18"/>
    <property type="match status" value="1"/>
</dbReference>
<gene>
    <name evidence="7" type="ORF">AQPW35_08840</name>
</gene>
<evidence type="ECO:0000259" key="6">
    <source>
        <dbReference type="PROSITE" id="PS01124"/>
    </source>
</evidence>
<dbReference type="InterPro" id="IPR009057">
    <property type="entry name" value="Homeodomain-like_sf"/>
</dbReference>
<feature type="compositionally biased region" description="Low complexity" evidence="4">
    <location>
        <begin position="241"/>
        <end position="256"/>
    </location>
</feature>
<dbReference type="RefSeq" id="WP_137731571.1">
    <property type="nucleotide sequence ID" value="NZ_BJCL01000002.1"/>
</dbReference>
<dbReference type="AlphaFoldDB" id="A0A480AJZ5"/>
<feature type="transmembrane region" description="Helical" evidence="5">
    <location>
        <begin position="96"/>
        <end position="114"/>
    </location>
</feature>
<evidence type="ECO:0000256" key="1">
    <source>
        <dbReference type="ARBA" id="ARBA00023015"/>
    </source>
</evidence>
<feature type="transmembrane region" description="Helical" evidence="5">
    <location>
        <begin position="134"/>
        <end position="155"/>
    </location>
</feature>
<dbReference type="SUPFAM" id="SSF46689">
    <property type="entry name" value="Homeodomain-like"/>
    <property type="match status" value="1"/>
</dbReference>
<comment type="caution">
    <text evidence="7">The sequence shown here is derived from an EMBL/GenBank/DDBJ whole genome shotgun (WGS) entry which is preliminary data.</text>
</comment>
<evidence type="ECO:0000256" key="2">
    <source>
        <dbReference type="ARBA" id="ARBA00023125"/>
    </source>
</evidence>
<keyword evidence="3" id="KW-0804">Transcription</keyword>
<dbReference type="InterPro" id="IPR018060">
    <property type="entry name" value="HTH_AraC"/>
</dbReference>
<proteinExistence type="predicted"/>
<dbReference type="PANTHER" id="PTHR43280:SF29">
    <property type="entry name" value="ARAC-FAMILY TRANSCRIPTIONAL REGULATOR"/>
    <property type="match status" value="1"/>
</dbReference>
<feature type="transmembrane region" description="Helical" evidence="5">
    <location>
        <begin position="42"/>
        <end position="61"/>
    </location>
</feature>
<dbReference type="InterPro" id="IPR018062">
    <property type="entry name" value="HTH_AraC-typ_CS"/>
</dbReference>
<keyword evidence="8" id="KW-1185">Reference proteome</keyword>
<keyword evidence="5" id="KW-0812">Transmembrane</keyword>
<organism evidence="7 8">
    <name type="scientific">Pseudaquabacterium pictum</name>
    <dbReference type="NCBI Taxonomy" id="2315236"/>
    <lineage>
        <taxon>Bacteria</taxon>
        <taxon>Pseudomonadati</taxon>
        <taxon>Pseudomonadota</taxon>
        <taxon>Betaproteobacteria</taxon>
        <taxon>Burkholderiales</taxon>
        <taxon>Sphaerotilaceae</taxon>
        <taxon>Pseudaquabacterium</taxon>
    </lineage>
</organism>
<dbReference type="GO" id="GO:0003700">
    <property type="term" value="F:DNA-binding transcription factor activity"/>
    <property type="evidence" value="ECO:0007669"/>
    <property type="project" value="InterPro"/>
</dbReference>